<feature type="transmembrane region" description="Helical" evidence="1">
    <location>
        <begin position="113"/>
        <end position="130"/>
    </location>
</feature>
<dbReference type="Proteomes" id="UP001596157">
    <property type="component" value="Unassembled WGS sequence"/>
</dbReference>
<evidence type="ECO:0000313" key="2">
    <source>
        <dbReference type="EMBL" id="MFC5289180.1"/>
    </source>
</evidence>
<accession>A0ABW0ESF4</accession>
<reference evidence="3" key="1">
    <citation type="journal article" date="2019" name="Int. J. Syst. Evol. Microbiol.">
        <title>The Global Catalogue of Microorganisms (GCM) 10K type strain sequencing project: providing services to taxonomists for standard genome sequencing and annotation.</title>
        <authorList>
            <consortium name="The Broad Institute Genomics Platform"/>
            <consortium name="The Broad Institute Genome Sequencing Center for Infectious Disease"/>
            <person name="Wu L."/>
            <person name="Ma J."/>
        </authorList>
    </citation>
    <scope>NUCLEOTIDE SEQUENCE [LARGE SCALE GENOMIC DNA]</scope>
    <source>
        <strain evidence="3">CCUG 59778</strain>
    </source>
</reference>
<organism evidence="2 3">
    <name type="scientific">Actinokineospora guangxiensis</name>
    <dbReference type="NCBI Taxonomy" id="1490288"/>
    <lineage>
        <taxon>Bacteria</taxon>
        <taxon>Bacillati</taxon>
        <taxon>Actinomycetota</taxon>
        <taxon>Actinomycetes</taxon>
        <taxon>Pseudonocardiales</taxon>
        <taxon>Pseudonocardiaceae</taxon>
        <taxon>Actinokineospora</taxon>
    </lineage>
</organism>
<feature type="transmembrane region" description="Helical" evidence="1">
    <location>
        <begin position="33"/>
        <end position="54"/>
    </location>
</feature>
<keyword evidence="1" id="KW-0472">Membrane</keyword>
<protein>
    <submittedName>
        <fullName evidence="2">DUF2567 domain-containing protein</fullName>
    </submittedName>
</protein>
<evidence type="ECO:0000256" key="1">
    <source>
        <dbReference type="SAM" id="Phobius"/>
    </source>
</evidence>
<name>A0ABW0ESF4_9PSEU</name>
<gene>
    <name evidence="2" type="ORF">ACFPM7_19185</name>
</gene>
<keyword evidence="1" id="KW-1133">Transmembrane helix</keyword>
<keyword evidence="1" id="KW-0812">Transmembrane</keyword>
<dbReference type="Pfam" id="PF10821">
    <property type="entry name" value="DUF2567"/>
    <property type="match status" value="1"/>
</dbReference>
<proteinExistence type="predicted"/>
<sequence>MTQQQDTGRHRAVEPYLPWPSPEPPRVVIKKDLLPAVSVTSTVALFGMLVGWLWSRLAPEQLSAVVEGGTFVPLRSESYHRFEDLALFLLLSLAAGLITGVAVWLMRERRGPVMLIAATGGSALAAWLAAQVGVSWAESRFTIESTPALGDVIALAPRLESPWTILAWPLATALVYTVAAAWNNETDLGRRLG</sequence>
<feature type="transmembrane region" description="Helical" evidence="1">
    <location>
        <begin position="85"/>
        <end position="106"/>
    </location>
</feature>
<comment type="caution">
    <text evidence="2">The sequence shown here is derived from an EMBL/GenBank/DDBJ whole genome shotgun (WGS) entry which is preliminary data.</text>
</comment>
<evidence type="ECO:0000313" key="3">
    <source>
        <dbReference type="Proteomes" id="UP001596157"/>
    </source>
</evidence>
<dbReference type="InterPro" id="IPR021213">
    <property type="entry name" value="DUF2567"/>
</dbReference>
<dbReference type="EMBL" id="JBHSKF010000010">
    <property type="protein sequence ID" value="MFC5289180.1"/>
    <property type="molecule type" value="Genomic_DNA"/>
</dbReference>
<feature type="transmembrane region" description="Helical" evidence="1">
    <location>
        <begin position="165"/>
        <end position="182"/>
    </location>
</feature>
<keyword evidence="3" id="KW-1185">Reference proteome</keyword>
<dbReference type="RefSeq" id="WP_378249029.1">
    <property type="nucleotide sequence ID" value="NZ_JBHSKF010000010.1"/>
</dbReference>